<comment type="catalytic activity">
    <reaction evidence="5">
        <text>glycyl-tRNA(Gly) + acetyl-CoA = N-acetylglycyl-tRNA(Gly) + CoA + H(+)</text>
        <dbReference type="Rhea" id="RHEA:81867"/>
        <dbReference type="Rhea" id="RHEA-COMP:9683"/>
        <dbReference type="Rhea" id="RHEA-COMP:19766"/>
        <dbReference type="ChEBI" id="CHEBI:15378"/>
        <dbReference type="ChEBI" id="CHEBI:57287"/>
        <dbReference type="ChEBI" id="CHEBI:57288"/>
        <dbReference type="ChEBI" id="CHEBI:78522"/>
        <dbReference type="ChEBI" id="CHEBI:232036"/>
    </reaction>
</comment>
<protein>
    <recommendedName>
        <fullName evidence="6">N-acetyltransferase domain-containing protein</fullName>
    </recommendedName>
</protein>
<dbReference type="PROSITE" id="PS51186">
    <property type="entry name" value="GNAT"/>
    <property type="match status" value="1"/>
</dbReference>
<dbReference type="Proteomes" id="UP000466894">
    <property type="component" value="Chromosome"/>
</dbReference>
<dbReference type="EMBL" id="AP022583">
    <property type="protein sequence ID" value="BBY09146.1"/>
    <property type="molecule type" value="Genomic_DNA"/>
</dbReference>
<evidence type="ECO:0000256" key="5">
    <source>
        <dbReference type="ARBA" id="ARBA00049880"/>
    </source>
</evidence>
<keyword evidence="4" id="KW-0012">Acyltransferase</keyword>
<dbReference type="Pfam" id="PF00583">
    <property type="entry name" value="Acetyltransf_1"/>
    <property type="match status" value="1"/>
</dbReference>
<evidence type="ECO:0000256" key="1">
    <source>
        <dbReference type="ARBA" id="ARBA00022491"/>
    </source>
</evidence>
<evidence type="ECO:0000256" key="4">
    <source>
        <dbReference type="ARBA" id="ARBA00023315"/>
    </source>
</evidence>
<evidence type="ECO:0000259" key="6">
    <source>
        <dbReference type="PROSITE" id="PS51186"/>
    </source>
</evidence>
<dbReference type="PANTHER" id="PTHR36449">
    <property type="entry name" value="ACETYLTRANSFERASE-RELATED"/>
    <property type="match status" value="1"/>
</dbReference>
<sequence>MSAAAGYYSTPRPITDADDVATFDSGEPSLDEYLRKRALANHVQGASRCFVTCRDGHVVGFYALASAAIDRNSAPGPVRRNMPDPVPVILLSRLAVDRKEQGNGLGSHLLRDAIARSVQVAEHVGVRAILVHALHEEARGFYAHFDFESSPTDPLHLMLSMKDARALIGGPSAARRAQREVYKLAEAKARLAKARLRVEALDQAVAAGTVGEDRHLWGGAGLVVATTMPEPTYHEAKYVVTPHAASLSWLVRALWAACRPLFDSMTKVEFFGRLGNAALRYQQRAGDGENARDLLGAVVHEAFEVVSDIEHGRFIALPVALAGEVHDDQLADSEHDDALSGADIEQWFQDG</sequence>
<evidence type="ECO:0000256" key="3">
    <source>
        <dbReference type="ARBA" id="ARBA00022679"/>
    </source>
</evidence>
<organism evidence="7 8">
    <name type="scientific">Mycobacterium noviomagense</name>
    <dbReference type="NCBI Taxonomy" id="459858"/>
    <lineage>
        <taxon>Bacteria</taxon>
        <taxon>Bacillati</taxon>
        <taxon>Actinomycetota</taxon>
        <taxon>Actinomycetes</taxon>
        <taxon>Mycobacteriales</taxon>
        <taxon>Mycobacteriaceae</taxon>
        <taxon>Mycobacterium</taxon>
    </lineage>
</organism>
<dbReference type="Gene3D" id="3.40.630.30">
    <property type="match status" value="1"/>
</dbReference>
<dbReference type="SUPFAM" id="SSF55729">
    <property type="entry name" value="Acyl-CoA N-acyltransferases (Nat)"/>
    <property type="match status" value="1"/>
</dbReference>
<dbReference type="PANTHER" id="PTHR36449:SF1">
    <property type="entry name" value="ACETYLTRANSFERASE"/>
    <property type="match status" value="1"/>
</dbReference>
<dbReference type="InterPro" id="IPR000182">
    <property type="entry name" value="GNAT_dom"/>
</dbReference>
<evidence type="ECO:0000256" key="2">
    <source>
        <dbReference type="ARBA" id="ARBA00022649"/>
    </source>
</evidence>
<proteinExistence type="predicted"/>
<keyword evidence="2" id="KW-1277">Toxin-antitoxin system</keyword>
<dbReference type="InterPro" id="IPR016181">
    <property type="entry name" value="Acyl_CoA_acyltransferase"/>
</dbReference>
<gene>
    <name evidence="7" type="ORF">MNVI_44640</name>
</gene>
<keyword evidence="1" id="KW-0678">Repressor</keyword>
<dbReference type="AlphaFoldDB" id="A0A7I7PKQ4"/>
<feature type="domain" description="N-acetyltransferase" evidence="6">
    <location>
        <begin position="9"/>
        <end position="166"/>
    </location>
</feature>
<dbReference type="CDD" id="cd04301">
    <property type="entry name" value="NAT_SF"/>
    <property type="match status" value="1"/>
</dbReference>
<dbReference type="GO" id="GO:0016747">
    <property type="term" value="F:acyltransferase activity, transferring groups other than amino-acyl groups"/>
    <property type="evidence" value="ECO:0007669"/>
    <property type="project" value="InterPro"/>
</dbReference>
<dbReference type="KEGG" id="mnv:MNVI_44640"/>
<name>A0A7I7PKQ4_9MYCO</name>
<evidence type="ECO:0000313" key="7">
    <source>
        <dbReference type="EMBL" id="BBY09146.1"/>
    </source>
</evidence>
<reference evidence="7 8" key="1">
    <citation type="journal article" date="2019" name="Emerg. Microbes Infect.">
        <title>Comprehensive subspecies identification of 175 nontuberculous mycobacteria species based on 7547 genomic profiles.</title>
        <authorList>
            <person name="Matsumoto Y."/>
            <person name="Kinjo T."/>
            <person name="Motooka D."/>
            <person name="Nabeya D."/>
            <person name="Jung N."/>
            <person name="Uechi K."/>
            <person name="Horii T."/>
            <person name="Iida T."/>
            <person name="Fujita J."/>
            <person name="Nakamura S."/>
        </authorList>
    </citation>
    <scope>NUCLEOTIDE SEQUENCE [LARGE SCALE GENOMIC DNA]</scope>
    <source>
        <strain evidence="7 8">JCM 16367</strain>
    </source>
</reference>
<accession>A0A7I7PKQ4</accession>
<keyword evidence="3" id="KW-0808">Transferase</keyword>
<evidence type="ECO:0000313" key="8">
    <source>
        <dbReference type="Proteomes" id="UP000466894"/>
    </source>
</evidence>